<dbReference type="Pfam" id="PF00296">
    <property type="entry name" value="Bac_luciferase"/>
    <property type="match status" value="1"/>
</dbReference>
<evidence type="ECO:0000313" key="7">
    <source>
        <dbReference type="Proteomes" id="UP000477911"/>
    </source>
</evidence>
<accession>A0A6L7G9U1</accession>
<keyword evidence="4" id="KW-0503">Monooxygenase</keyword>
<evidence type="ECO:0000256" key="4">
    <source>
        <dbReference type="ARBA" id="ARBA00023033"/>
    </source>
</evidence>
<dbReference type="AlphaFoldDB" id="A0A6L7G9U1"/>
<dbReference type="RefSeq" id="WP_160896423.1">
    <property type="nucleotide sequence ID" value="NZ_WUMU01000026.1"/>
</dbReference>
<evidence type="ECO:0000256" key="1">
    <source>
        <dbReference type="ARBA" id="ARBA00022630"/>
    </source>
</evidence>
<dbReference type="SUPFAM" id="SSF51679">
    <property type="entry name" value="Bacterial luciferase-like"/>
    <property type="match status" value="1"/>
</dbReference>
<evidence type="ECO:0000259" key="5">
    <source>
        <dbReference type="Pfam" id="PF00296"/>
    </source>
</evidence>
<dbReference type="PANTHER" id="PTHR42847">
    <property type="entry name" value="ALKANESULFONATE MONOOXYGENASE"/>
    <property type="match status" value="1"/>
</dbReference>
<dbReference type="EMBL" id="WUMU01000026">
    <property type="protein sequence ID" value="MXN20298.1"/>
    <property type="molecule type" value="Genomic_DNA"/>
</dbReference>
<keyword evidence="7" id="KW-1185">Reference proteome</keyword>
<dbReference type="GO" id="GO:0008726">
    <property type="term" value="F:alkanesulfonate monooxygenase activity"/>
    <property type="evidence" value="ECO:0007669"/>
    <property type="project" value="TreeGrafter"/>
</dbReference>
<reference evidence="6 7" key="1">
    <citation type="submission" date="2019-12" db="EMBL/GenBank/DDBJ databases">
        <authorList>
            <person name="Li M."/>
        </authorList>
    </citation>
    <scope>NUCLEOTIDE SEQUENCE [LARGE SCALE GENOMIC DNA]</scope>
    <source>
        <strain evidence="6 7">GBMRC 2024</strain>
    </source>
</reference>
<dbReference type="GO" id="GO:0046306">
    <property type="term" value="P:alkanesulfonate catabolic process"/>
    <property type="evidence" value="ECO:0007669"/>
    <property type="project" value="TreeGrafter"/>
</dbReference>
<keyword evidence="2" id="KW-0288">FMN</keyword>
<keyword evidence="1" id="KW-0285">Flavoprotein</keyword>
<comment type="caution">
    <text evidence="6">The sequence shown here is derived from an EMBL/GenBank/DDBJ whole genome shotgun (WGS) entry which is preliminary data.</text>
</comment>
<dbReference type="Gene3D" id="3.20.20.30">
    <property type="entry name" value="Luciferase-like domain"/>
    <property type="match status" value="1"/>
</dbReference>
<dbReference type="PANTHER" id="PTHR42847:SF4">
    <property type="entry name" value="ALKANESULFONATE MONOOXYGENASE-RELATED"/>
    <property type="match status" value="1"/>
</dbReference>
<name>A0A6L7G9U1_9RHOB</name>
<gene>
    <name evidence="6" type="ORF">GR170_20875</name>
</gene>
<evidence type="ECO:0000313" key="6">
    <source>
        <dbReference type="EMBL" id="MXN20298.1"/>
    </source>
</evidence>
<feature type="domain" description="Luciferase-like" evidence="5">
    <location>
        <begin position="16"/>
        <end position="304"/>
    </location>
</feature>
<sequence length="340" mass="37351">MNLYTTAPASTRFQPGSYLGAVRDLARWSEAAGLDGMLIYTDNSLADPWCVAQTVLEGTRNFRPLIAVQPLYMSPLAAARKISSLAFLYGRRVALNMVSGGFSRDLEQLGDTADHDTRYDRLVEYTQLLQALLRGGPVTFQGRWYAVTNLTLSPALPEALMPEIFVSGASEACQAAAVSLGATRFSYTSPPADLARRAPLPGAGRLGLRAGIIAREDSRSAWTAALTRFPEDKRGQMAHRLARLKSQSRWHRDISELAEALPEARDGAYWLNPIRNYRTFCPYFVGSHGEVADLICGYDQLGYTTLILDVPESRADLEEAVRAVRLARTLPTGRLALPQA</sequence>
<dbReference type="InterPro" id="IPR050172">
    <property type="entry name" value="SsuD_RutA_monooxygenase"/>
</dbReference>
<proteinExistence type="predicted"/>
<evidence type="ECO:0000256" key="3">
    <source>
        <dbReference type="ARBA" id="ARBA00023002"/>
    </source>
</evidence>
<evidence type="ECO:0000256" key="2">
    <source>
        <dbReference type="ARBA" id="ARBA00022643"/>
    </source>
</evidence>
<dbReference type="InterPro" id="IPR036661">
    <property type="entry name" value="Luciferase-like_sf"/>
</dbReference>
<protein>
    <submittedName>
        <fullName evidence="6">LLM class flavin-dependent oxidoreductase</fullName>
    </submittedName>
</protein>
<dbReference type="Proteomes" id="UP000477911">
    <property type="component" value="Unassembled WGS sequence"/>
</dbReference>
<organism evidence="6 7">
    <name type="scientific">Pseudooceanicola albus</name>
    <dbReference type="NCBI Taxonomy" id="2692189"/>
    <lineage>
        <taxon>Bacteria</taxon>
        <taxon>Pseudomonadati</taxon>
        <taxon>Pseudomonadota</taxon>
        <taxon>Alphaproteobacteria</taxon>
        <taxon>Rhodobacterales</taxon>
        <taxon>Paracoccaceae</taxon>
        <taxon>Pseudooceanicola</taxon>
    </lineage>
</organism>
<keyword evidence="3" id="KW-0560">Oxidoreductase</keyword>
<dbReference type="InterPro" id="IPR011251">
    <property type="entry name" value="Luciferase-like_dom"/>
</dbReference>